<accession>A0ABW6F8X7</accession>
<feature type="domain" description="STAS" evidence="1">
    <location>
        <begin position="22"/>
        <end position="118"/>
    </location>
</feature>
<dbReference type="Proteomes" id="UP001598352">
    <property type="component" value="Unassembled WGS sequence"/>
</dbReference>
<dbReference type="InterPro" id="IPR002645">
    <property type="entry name" value="STAS_dom"/>
</dbReference>
<name>A0ABW6F8X7_9ACTN</name>
<gene>
    <name evidence="2" type="ORF">ACFWOQ_29685</name>
</gene>
<reference evidence="2 3" key="1">
    <citation type="submission" date="2024-09" db="EMBL/GenBank/DDBJ databases">
        <title>The Natural Products Discovery Center: Release of the First 8490 Sequenced Strains for Exploring Actinobacteria Biosynthetic Diversity.</title>
        <authorList>
            <person name="Kalkreuter E."/>
            <person name="Kautsar S.A."/>
            <person name="Yang D."/>
            <person name="Bader C.D."/>
            <person name="Teijaro C.N."/>
            <person name="Fluegel L."/>
            <person name="Davis C.M."/>
            <person name="Simpson J.R."/>
            <person name="Lauterbach L."/>
            <person name="Steele A.D."/>
            <person name="Gui C."/>
            <person name="Meng S."/>
            <person name="Li G."/>
            <person name="Viehrig K."/>
            <person name="Ye F."/>
            <person name="Su P."/>
            <person name="Kiefer A.F."/>
            <person name="Nichols A."/>
            <person name="Cepeda A.J."/>
            <person name="Yan W."/>
            <person name="Fan B."/>
            <person name="Jiang Y."/>
            <person name="Adhikari A."/>
            <person name="Zheng C.-J."/>
            <person name="Schuster L."/>
            <person name="Cowan T.M."/>
            <person name="Smanski M.J."/>
            <person name="Chevrette M.G."/>
            <person name="De Carvalho L.P.S."/>
            <person name="Shen B."/>
        </authorList>
    </citation>
    <scope>NUCLEOTIDE SEQUENCE [LARGE SCALE GENOMIC DNA]</scope>
    <source>
        <strain evidence="2 3">NPDC058428</strain>
    </source>
</reference>
<dbReference type="InterPro" id="IPR036513">
    <property type="entry name" value="STAS_dom_sf"/>
</dbReference>
<sequence length="126" mass="12917">MDASDHDSEGGLSVLGVQFHRPNAYILTVRGVTGPGSSDVLDHAFTRATAVAQPVIVDLGALEFGDATLLGHLLGAYQSHRAVLVGPLSASFSRRLAITGAASVFTVHATLTQALNGITLPPGADT</sequence>
<comment type="caution">
    <text evidence="2">The sequence shown here is derived from an EMBL/GenBank/DDBJ whole genome shotgun (WGS) entry which is preliminary data.</text>
</comment>
<protein>
    <submittedName>
        <fullName evidence="2">Anti-sigma factor antagonist</fullName>
    </submittedName>
</protein>
<evidence type="ECO:0000313" key="2">
    <source>
        <dbReference type="EMBL" id="MFD4826748.1"/>
    </source>
</evidence>
<keyword evidence="3" id="KW-1185">Reference proteome</keyword>
<organism evidence="2 3">
    <name type="scientific">Streptomyces rubiginosohelvolus</name>
    <dbReference type="NCBI Taxonomy" id="67362"/>
    <lineage>
        <taxon>Bacteria</taxon>
        <taxon>Bacillati</taxon>
        <taxon>Actinomycetota</taxon>
        <taxon>Actinomycetes</taxon>
        <taxon>Kitasatosporales</taxon>
        <taxon>Streptomycetaceae</taxon>
        <taxon>Streptomyces</taxon>
    </lineage>
</organism>
<evidence type="ECO:0000259" key="1">
    <source>
        <dbReference type="PROSITE" id="PS50801"/>
    </source>
</evidence>
<dbReference type="PROSITE" id="PS50801">
    <property type="entry name" value="STAS"/>
    <property type="match status" value="1"/>
</dbReference>
<proteinExistence type="predicted"/>
<dbReference type="Gene3D" id="3.30.750.24">
    <property type="entry name" value="STAS domain"/>
    <property type="match status" value="1"/>
</dbReference>
<dbReference type="EMBL" id="JBHXKZ010000032">
    <property type="protein sequence ID" value="MFD4826748.1"/>
    <property type="molecule type" value="Genomic_DNA"/>
</dbReference>
<dbReference type="SUPFAM" id="SSF52091">
    <property type="entry name" value="SpoIIaa-like"/>
    <property type="match status" value="1"/>
</dbReference>
<dbReference type="RefSeq" id="WP_382776902.1">
    <property type="nucleotide sequence ID" value="NZ_JBHXKZ010000032.1"/>
</dbReference>
<evidence type="ECO:0000313" key="3">
    <source>
        <dbReference type="Proteomes" id="UP001598352"/>
    </source>
</evidence>